<proteinExistence type="predicted"/>
<reference evidence="1 2" key="1">
    <citation type="submission" date="2019-05" db="EMBL/GenBank/DDBJ databases">
        <title>Mumia sp. nov., isolated from the intestinal contents of plateau pika (Ochotona curzoniae) in the Qinghai-Tibet plateau of China.</title>
        <authorList>
            <person name="Tian Z."/>
        </authorList>
    </citation>
    <scope>NUCLEOTIDE SEQUENCE [LARGE SCALE GENOMIC DNA]</scope>
    <source>
        <strain evidence="2">527</strain>
    </source>
</reference>
<comment type="caution">
    <text evidence="1">The sequence shown here is derived from an EMBL/GenBank/DDBJ whole genome shotgun (WGS) entry which is preliminary data.</text>
</comment>
<organism evidence="1 2">
    <name type="scientific">Mumia zhuanghuii</name>
    <dbReference type="NCBI Taxonomy" id="2585211"/>
    <lineage>
        <taxon>Bacteria</taxon>
        <taxon>Bacillati</taxon>
        <taxon>Actinomycetota</taxon>
        <taxon>Actinomycetes</taxon>
        <taxon>Propionibacteriales</taxon>
        <taxon>Nocardioidaceae</taxon>
        <taxon>Mumia</taxon>
    </lineage>
</organism>
<gene>
    <name evidence="1" type="ORF">FHE65_33935</name>
</gene>
<dbReference type="Proteomes" id="UP000306740">
    <property type="component" value="Unassembled WGS sequence"/>
</dbReference>
<accession>A0A5C4M5B5</accession>
<dbReference type="AlphaFoldDB" id="A0A5C4M5B5"/>
<dbReference type="EMBL" id="VDFR01000234">
    <property type="protein sequence ID" value="TNC28424.1"/>
    <property type="molecule type" value="Genomic_DNA"/>
</dbReference>
<dbReference type="RefSeq" id="WP_139107325.1">
    <property type="nucleotide sequence ID" value="NZ_VDFR01000234.1"/>
</dbReference>
<evidence type="ECO:0000313" key="2">
    <source>
        <dbReference type="Proteomes" id="UP000306740"/>
    </source>
</evidence>
<sequence length="68" mass="7941">MDHGADKLRWPPVHDELPHLHAAARDGVHTPRYPDQGVFRDDKCPCQRCLEAYPLGLRWLRVDTLREL</sequence>
<name>A0A5C4M5B5_9ACTN</name>
<evidence type="ECO:0000313" key="1">
    <source>
        <dbReference type="EMBL" id="TNC28424.1"/>
    </source>
</evidence>
<protein>
    <submittedName>
        <fullName evidence="1">Uncharacterized protein</fullName>
    </submittedName>
</protein>